<dbReference type="STRING" id="1220579.GCA_001571345_01691"/>
<dbReference type="PANTHER" id="PTHR12993">
    <property type="entry name" value="N-ACETYLGLUCOSAMINYL-PHOSPHATIDYLINOSITOL DE-N-ACETYLASE-RELATED"/>
    <property type="match status" value="1"/>
</dbReference>
<dbReference type="InterPro" id="IPR003737">
    <property type="entry name" value="GlcNAc_PI_deacetylase-related"/>
</dbReference>
<evidence type="ECO:0000313" key="1">
    <source>
        <dbReference type="EMBL" id="PYD56912.1"/>
    </source>
</evidence>
<protein>
    <submittedName>
        <fullName evidence="1">PIG-L domain-containing protein</fullName>
    </submittedName>
</protein>
<dbReference type="EMBL" id="NKUC01000015">
    <property type="protein sequence ID" value="PYD56912.1"/>
    <property type="molecule type" value="Genomic_DNA"/>
</dbReference>
<sequence>MKAASVHAAWRNLPLVPLAAIAPGTALILAPHADDESLGCGGLIAASCRAGRPPIVVIVTDGAASHPHSRQWPAVRLRQQRRQEALRALACLGLEPERVVFLNQPDASTAHEGPVFDHLVRELALLAARHGCSTVFAPSPLDPHCDHEAVWKMGLALHHRHALPLLAYPVWGWLVAAETALDLGPPVGVRLDITPYRALKARAVSAHESQYGGLITDDPTGFSLPASLLAALITDFEVFLAP</sequence>
<evidence type="ECO:0000313" key="2">
    <source>
        <dbReference type="Proteomes" id="UP000248257"/>
    </source>
</evidence>
<dbReference type="AlphaFoldDB" id="A0A318PLK9"/>
<accession>A0A318PLK9</accession>
<name>A0A318PLK9_KOMXY</name>
<dbReference type="Proteomes" id="UP000248257">
    <property type="component" value="Unassembled WGS sequence"/>
</dbReference>
<reference evidence="1 2" key="1">
    <citation type="submission" date="2017-07" db="EMBL/GenBank/DDBJ databases">
        <title>A draft genome sequence of Komagataeibacter xylinus LMG 1515.</title>
        <authorList>
            <person name="Skraban J."/>
            <person name="Cleenwerck I."/>
            <person name="Vandamme P."/>
            <person name="Trcek J."/>
        </authorList>
    </citation>
    <scope>NUCLEOTIDE SEQUENCE [LARGE SCALE GENOMIC DNA]</scope>
    <source>
        <strain evidence="1 2">LMG 1515</strain>
    </source>
</reference>
<dbReference type="GO" id="GO:0016811">
    <property type="term" value="F:hydrolase activity, acting on carbon-nitrogen (but not peptide) bonds, in linear amides"/>
    <property type="evidence" value="ECO:0007669"/>
    <property type="project" value="TreeGrafter"/>
</dbReference>
<dbReference type="PANTHER" id="PTHR12993:SF29">
    <property type="entry name" value="BLR3841 PROTEIN"/>
    <property type="match status" value="1"/>
</dbReference>
<proteinExistence type="predicted"/>
<dbReference type="SUPFAM" id="SSF102588">
    <property type="entry name" value="LmbE-like"/>
    <property type="match status" value="1"/>
</dbReference>
<gene>
    <name evidence="1" type="ORF">CFR75_08855</name>
</gene>
<dbReference type="InterPro" id="IPR024078">
    <property type="entry name" value="LmbE-like_dom_sf"/>
</dbReference>
<organism evidence="1 2">
    <name type="scientific">Komagataeibacter xylinus</name>
    <name type="common">Gluconacetobacter xylinus</name>
    <dbReference type="NCBI Taxonomy" id="28448"/>
    <lineage>
        <taxon>Bacteria</taxon>
        <taxon>Pseudomonadati</taxon>
        <taxon>Pseudomonadota</taxon>
        <taxon>Alphaproteobacteria</taxon>
        <taxon>Acetobacterales</taxon>
        <taxon>Acetobacteraceae</taxon>
        <taxon>Komagataeibacter</taxon>
    </lineage>
</organism>
<dbReference type="OrthoDB" id="9790023at2"/>
<dbReference type="RefSeq" id="WP_061274099.1">
    <property type="nucleotide sequence ID" value="NZ_CBCRXN010000008.1"/>
</dbReference>
<dbReference type="Pfam" id="PF02585">
    <property type="entry name" value="PIG-L"/>
    <property type="match status" value="1"/>
</dbReference>
<keyword evidence="2" id="KW-1185">Reference proteome</keyword>
<comment type="caution">
    <text evidence="1">The sequence shown here is derived from an EMBL/GenBank/DDBJ whole genome shotgun (WGS) entry which is preliminary data.</text>
</comment>
<dbReference type="Gene3D" id="3.40.50.10320">
    <property type="entry name" value="LmbE-like"/>
    <property type="match status" value="1"/>
</dbReference>